<comment type="caution">
    <text evidence="7">The sequence shown here is derived from an EMBL/GenBank/DDBJ whole genome shotgun (WGS) entry which is preliminary data.</text>
</comment>
<dbReference type="PROSITE" id="PS00012">
    <property type="entry name" value="PHOSPHOPANTETHEINE"/>
    <property type="match status" value="1"/>
</dbReference>
<gene>
    <name evidence="7" type="ORF">ECE50_002675</name>
</gene>
<dbReference type="Gene3D" id="3.30.559.10">
    <property type="entry name" value="Chloramphenicol acetyltransferase-like domain"/>
    <property type="match status" value="3"/>
</dbReference>
<dbReference type="FunFam" id="3.40.50.980:FF:000001">
    <property type="entry name" value="Non-ribosomal peptide synthetase"/>
    <property type="match status" value="2"/>
</dbReference>
<dbReference type="Gene3D" id="3.40.50.980">
    <property type="match status" value="4"/>
</dbReference>
<dbReference type="GO" id="GO:0044550">
    <property type="term" value="P:secondary metabolite biosynthetic process"/>
    <property type="evidence" value="ECO:0007669"/>
    <property type="project" value="TreeGrafter"/>
</dbReference>
<dbReference type="Pfam" id="PF00668">
    <property type="entry name" value="Condensation"/>
    <property type="match status" value="3"/>
</dbReference>
<dbReference type="FunFam" id="3.30.300.30:FF:000010">
    <property type="entry name" value="Enterobactin synthetase component F"/>
    <property type="match status" value="1"/>
</dbReference>
<dbReference type="GO" id="GO:0043041">
    <property type="term" value="P:amino acid activation for nonribosomal peptide biosynthetic process"/>
    <property type="evidence" value="ECO:0007669"/>
    <property type="project" value="TreeGrafter"/>
</dbReference>
<dbReference type="InterPro" id="IPR000873">
    <property type="entry name" value="AMP-dep_synth/lig_dom"/>
</dbReference>
<dbReference type="PANTHER" id="PTHR45527">
    <property type="entry name" value="NONRIBOSOMAL PEPTIDE SYNTHETASE"/>
    <property type="match status" value="1"/>
</dbReference>
<dbReference type="PROSITE" id="PS50075">
    <property type="entry name" value="CARRIER"/>
    <property type="match status" value="3"/>
</dbReference>
<dbReference type="CDD" id="cd19531">
    <property type="entry name" value="LCL_NRPS-like"/>
    <property type="match status" value="1"/>
</dbReference>
<dbReference type="InterPro" id="IPR009081">
    <property type="entry name" value="PP-bd_ACP"/>
</dbReference>
<dbReference type="InterPro" id="IPR042099">
    <property type="entry name" value="ANL_N_sf"/>
</dbReference>
<dbReference type="FunFam" id="1.10.1200.10:FF:000005">
    <property type="entry name" value="Nonribosomal peptide synthetase 1"/>
    <property type="match status" value="2"/>
</dbReference>
<dbReference type="InterPro" id="IPR020806">
    <property type="entry name" value="PKS_PP-bd"/>
</dbReference>
<evidence type="ECO:0000259" key="6">
    <source>
        <dbReference type="PROSITE" id="PS50075"/>
    </source>
</evidence>
<dbReference type="SMART" id="SM00823">
    <property type="entry name" value="PKS_PP"/>
    <property type="match status" value="2"/>
</dbReference>
<sequence length="3193" mass="354140">MDKKVIHSVFEQVAVKFPAGTAVVSATESITYLELNAYANRLAHVLQMAGCEPEQIVNVVIPASVPQIAALLAIFKTGAIYLPVDISFAEKRLLQIFRETSDGILVVTAAEKELVCHRLQELQTDIRRLIVLHDDHRIELFICENNIAVPVVFTEEEGWKENLPLITDGNSSNYIFYTSGSTGDGKAILGANAGLSHFIHWETKEFGFDASLRVSQLTAVTFDASLRDIFTALINGGTLYIPAPEIKNDPAALLTWLGDNAIQLVHCVPSLFRVLTTELLLNPEAAKQLRLKYLLMAGEMLYVKDILNWRQVMGESTQLVNLYGATETTLVKTFYRINEVSGNYAQSIPAGIPISNTIVAIIRNGRICQPGETGEIYIKTPFATKGYYKNEALTSTCFVQNPLSAAPDIVYKSGDQGRYLADGNIEVIGRLDNLVKVNGIRVELGEVERAMLSLENVTGCVVTVHRSADNISAMAAYYTGTPLETEALRMGLSRYLNQQLIPVWFIHLEKFPLNTNGKIDRKALPAPVQQLTEEAPEGEVETALAALWKAILGLEKVGRNISFFSAGGHSLRAIQLLARIHKTFNAGMKVQDIFLYPTIREQAAYIERNKNGEKYNIRSAGEKASYPLSSSQKRIWVLSQFDNSSIAYNMSGAYTFEGDLNRSGLENSLQQLMARHESLRTLFREDADGIRQFILPADIASFRLQFRDMRTATNTVAAADERVRKNMLAPFRLSEDLPIRAELLQVEDNKWVFVYTMHHIICDYWSMMILVKELWALYNSLVRGEAPALAPLRLQYRDYASWQQQQMEEGLLEQGRTYWMQTLAEEPVVLQLPTDYPRPAIKTYNGSIAARVLDNGVMARLQEMLQERGATLFMGLLAAVKALLYKYTAQEDIIVGSPIAGRYHPDLQDQIGMYLNTLPLRTRFNAAESFSQLLHHVKNMTLAAYEHEAYPFDLMLEELQLQRDMSRSTLFDVLIDLHDTRDLQHILPEQGLTVNRYLRTEHVVSKFDLTFMFMVSESDVYLSLEYNTDLFSAATAGRIIDHFEYLLAALTTDPSTAVSELNYLGAAEQEELIHGFNQPLEAGLPYAGMVELFHRQAQQQPDATALIYEGQTFSYRQLNEAADKLAYYLRTTCGVQPDQRVGILLDRSDKMLISILGVLKSGAAYVPLDPAYPVSRKEYIIGDAAITVLLTQTDYIFDLSYYSGTVIAVDVQLGGLEAPASADTFTPSPDSLAYVIYTSGSTGTPKGCAITHRNLSSYIQWANGYYFKGGRPHFGLFTSLSFDLTVTTIFCPLTSGGVLTIFPQHAALSDILTASFDGSQGIDSIKLTPSHISMLRQLELHSSAVTCAIVGGEQVMAVHVETLKGINSDMSVYNEYGPTESTVGCIVAPLLLNEPVIIGKPVAGTGIYILDAAGGLCGRGVTGEICITGAGLAAGYLNQPALTAERFTDNPYRPGSRLYKTGDLGYWQADGNLVYIGRRDEQVKIRGFRIEPGEVAHALQQHPSVKNAAVVPVTVPGGDLELAAYIVADEELNAGELREFLSGALPAYMVPSYFVQLEEIPLTQNGKADKRRLPDPLGIELKSGVEYVAAGNETEQQLIAVYEEVLKKKNISIKDDFFVLGGDSIKSIQVVSRMKQRGYTLTIQDILLHPVLEDTAVHVMKNSRTISQETVAGMIPLSPVQHYFFSNNFKEKHHYNQSVLLQCETTISEAALQKTLDKILLHHDALRMVYRQTAGGWEQENKGAEQGYALEILSYDTHDFDAHCNRIQAGINLASGPLFRAAIFRDAAGDKLLLVVHHLVIDGVSWRILLEDISALYEQALAAQPLVLPMKTDAFSYWQEKQTAYAASEALQQEATYWSAIAAQPVPHLPLDYPGGSNLVKDISFRSFTLDQSMSAQLFTGCYSAYHTDTNDILLTALSLALTEVFGVDRVLINLEGHGREQIGADVDVTRTVGWFTSIYPVLFNMEYREDMIRQLIEVKEHLHRIPNKGIGYGILRYMTTQEVTLTPEVNFNYLGDFGHGVAAGDGGALFRFSGEPHGRTISENWERTALLDISGIVAEGRLRLTAGYNTAQYNSATIDRLMAAYEKHLGLLIRQLSEVTTVHLTPADLTCKDLSVDTVMELTASGNVEDVYTLSPLQEGLYYQWLITPASSAYFEQMSYEVKGTLDVNLLEKSYNLLVARHGVLRTRFTQAYGDRPLQIVQRQAGNHFSFRDIRQQPEFSIQDFRDADRKKGFNLHEGSQMRLTVLRKSNDLYEFVWSHHHILMDGWCVSILIQEFFKIYYSQQQGISSSLEKPVPYADYIGWLNGLDTAASLDYWKSCLSGYEDAAVLPSLHPAGNYVFRPEKQIFHIDGALRKEVSQFCTGLGITESTFIQTVWGLLLSKYNNTDDVVFGAVVSGRPAELRGVEQMIGMFINTIPVRVQHTADMPVKELFRKVQHASLESVPHHYTQLGQVQAAHHLNRELFNHIILFENYPVQQLIAQNMEKLEEDGMLSLVSCTGFGQNNFDLTITVLPGTDIMIKFEYNGHVYEQVMMAQLQEHFLEMTRSVITQAASSVSALNYLGAAEHAELIRGFNQPLEAGLPYAGMVELFHRQAQQQPDATALMYEGQTFSYRQLNEAADKLAYYLRTTCGVQPDQRVGILLDRSDKMLISILGVLKSGAAYVPLDPAYPVSRKEYIIGDAAITVLLTQTDYIFDLSYYSGTVIAVDVQLGGLEAPASADTFTPSPDSLAYVIYTSGSTGTPKGCAITHRNLSSYIQWANGYYFKGGRPHFGLFTSLSFDLTVTTIFCPLTSGGVLTIFPQHAALSDILTASFDGSQGIDSIKLTPSHISMLRQLELHSSAVTCAIVGGEQVMAVHVETLKGINSDMSVYNEYGPTESTVGCIVAPLLLNEPVIIGKPVAGTGIYILDAAGGLCGRGVTGEICITGAGLAAGYLNQPALTAERFTDNPYRPGSRLYKTGDLGYWQTDGNLVYIGRRDEQVKIRGFRIEPGEVAHALQQHPSVKNAAVVPVTVPGGDRELAAYIVADEELNAGELREFLSGALPAYMVPSYFVQLDEIPLTQNGKADKRRLPDPLGIELRSGAEYVAPRNEIEEKLVAIWKELLGKDKIGIRDNFFDAGGNSIKIVRLSQLSTRLLGKDISVALLFQYPNIEDLVNFIVDEPAMAVAEEDDFDRDELIGDLNKFNAYEDDLS</sequence>
<dbReference type="SUPFAM" id="SSF56801">
    <property type="entry name" value="Acetyl-CoA synthetase-like"/>
    <property type="match status" value="3"/>
</dbReference>
<feature type="domain" description="Carrier" evidence="6">
    <location>
        <begin position="3088"/>
        <end position="3163"/>
    </location>
</feature>
<dbReference type="InterPro" id="IPR020845">
    <property type="entry name" value="AMP-binding_CS"/>
</dbReference>
<dbReference type="InterPro" id="IPR010071">
    <property type="entry name" value="AA_adenyl_dom"/>
</dbReference>
<organism evidence="7 8">
    <name type="scientific">Chitinophaga solisilvae</name>
    <dbReference type="NCBI Taxonomy" id="1233460"/>
    <lineage>
        <taxon>Bacteria</taxon>
        <taxon>Pseudomonadati</taxon>
        <taxon>Bacteroidota</taxon>
        <taxon>Chitinophagia</taxon>
        <taxon>Chitinophagales</taxon>
        <taxon>Chitinophagaceae</taxon>
        <taxon>Chitinophaga</taxon>
    </lineage>
</organism>
<dbReference type="Gene3D" id="3.40.50.12780">
    <property type="entry name" value="N-terminal domain of ligase-like"/>
    <property type="match status" value="1"/>
</dbReference>
<dbReference type="GO" id="GO:0031177">
    <property type="term" value="F:phosphopantetheine binding"/>
    <property type="evidence" value="ECO:0007669"/>
    <property type="project" value="InterPro"/>
</dbReference>
<dbReference type="InterPro" id="IPR045851">
    <property type="entry name" value="AMP-bd_C_sf"/>
</dbReference>
<dbReference type="InterPro" id="IPR010060">
    <property type="entry name" value="NRPS_synth"/>
</dbReference>
<protein>
    <submittedName>
        <fullName evidence="7">Amino acid adenylation domain-containing protein</fullName>
    </submittedName>
</protein>
<dbReference type="SUPFAM" id="SSF47336">
    <property type="entry name" value="ACP-like"/>
    <property type="match status" value="3"/>
</dbReference>
<dbReference type="GO" id="GO:0005737">
    <property type="term" value="C:cytoplasm"/>
    <property type="evidence" value="ECO:0007669"/>
    <property type="project" value="TreeGrafter"/>
</dbReference>
<dbReference type="Pfam" id="PF00501">
    <property type="entry name" value="AMP-binding"/>
    <property type="match status" value="3"/>
</dbReference>
<proteinExistence type="inferred from homology"/>
<dbReference type="NCBIfam" id="TIGR01720">
    <property type="entry name" value="NRPS-para261"/>
    <property type="match status" value="1"/>
</dbReference>
<keyword evidence="4" id="KW-0597">Phosphoprotein</keyword>
<dbReference type="Pfam" id="PF13193">
    <property type="entry name" value="AMP-binding_C"/>
    <property type="match status" value="2"/>
</dbReference>
<comment type="cofactor">
    <cofactor evidence="1">
        <name>pantetheine 4'-phosphate</name>
        <dbReference type="ChEBI" id="CHEBI:47942"/>
    </cofactor>
</comment>
<evidence type="ECO:0000256" key="2">
    <source>
        <dbReference type="ARBA" id="ARBA00006432"/>
    </source>
</evidence>
<dbReference type="CDD" id="cd05930">
    <property type="entry name" value="A_NRPS"/>
    <property type="match status" value="3"/>
</dbReference>
<evidence type="ECO:0000256" key="5">
    <source>
        <dbReference type="ARBA" id="ARBA00022737"/>
    </source>
</evidence>
<dbReference type="InterPro" id="IPR036736">
    <property type="entry name" value="ACP-like_sf"/>
</dbReference>
<evidence type="ECO:0000256" key="4">
    <source>
        <dbReference type="ARBA" id="ARBA00022553"/>
    </source>
</evidence>
<dbReference type="GO" id="GO:0003824">
    <property type="term" value="F:catalytic activity"/>
    <property type="evidence" value="ECO:0007669"/>
    <property type="project" value="InterPro"/>
</dbReference>
<dbReference type="Pfam" id="PF00550">
    <property type="entry name" value="PP-binding"/>
    <property type="match status" value="3"/>
</dbReference>
<dbReference type="InterPro" id="IPR023213">
    <property type="entry name" value="CAT-like_dom_sf"/>
</dbReference>
<name>A0A9Q5GUY3_9BACT</name>
<evidence type="ECO:0000256" key="3">
    <source>
        <dbReference type="ARBA" id="ARBA00022450"/>
    </source>
</evidence>
<dbReference type="PROSITE" id="PS00455">
    <property type="entry name" value="AMP_BINDING"/>
    <property type="match status" value="2"/>
</dbReference>
<evidence type="ECO:0000256" key="1">
    <source>
        <dbReference type="ARBA" id="ARBA00001957"/>
    </source>
</evidence>
<dbReference type="NCBIfam" id="NF003417">
    <property type="entry name" value="PRK04813.1"/>
    <property type="match status" value="3"/>
</dbReference>
<accession>A0A9Q5GUY3</accession>
<keyword evidence="5" id="KW-0677">Repeat</keyword>
<dbReference type="CDD" id="cd19543">
    <property type="entry name" value="DCL_NRPS"/>
    <property type="match status" value="1"/>
</dbReference>
<evidence type="ECO:0000313" key="7">
    <source>
        <dbReference type="EMBL" id="NSL85718.1"/>
    </source>
</evidence>
<dbReference type="InterPro" id="IPR006162">
    <property type="entry name" value="Ppantetheine_attach_site"/>
</dbReference>
<feature type="domain" description="Carrier" evidence="6">
    <location>
        <begin position="1589"/>
        <end position="1663"/>
    </location>
</feature>
<dbReference type="Gene3D" id="2.30.38.10">
    <property type="entry name" value="Luciferase, Domain 3"/>
    <property type="match status" value="2"/>
</dbReference>
<evidence type="ECO:0000313" key="8">
    <source>
        <dbReference type="Proteomes" id="UP000281028"/>
    </source>
</evidence>
<dbReference type="Gene3D" id="1.10.1200.10">
    <property type="entry name" value="ACP-like"/>
    <property type="match status" value="3"/>
</dbReference>
<feature type="domain" description="Carrier" evidence="6">
    <location>
        <begin position="535"/>
        <end position="610"/>
    </location>
</feature>
<dbReference type="Gene3D" id="3.30.559.30">
    <property type="entry name" value="Nonribosomal peptide synthetase, condensation domain"/>
    <property type="match status" value="3"/>
</dbReference>
<comment type="similarity">
    <text evidence="2">Belongs to the ATP-dependent AMP-binding enzyme family.</text>
</comment>
<dbReference type="PANTHER" id="PTHR45527:SF1">
    <property type="entry name" value="FATTY ACID SYNTHASE"/>
    <property type="match status" value="1"/>
</dbReference>
<reference evidence="7" key="1">
    <citation type="submission" date="2020-05" db="EMBL/GenBank/DDBJ databases">
        <title>Chitinophaga laudate sp. nov., isolated from a tropical peat swamp.</title>
        <authorList>
            <person name="Goh C.B.S."/>
            <person name="Lee M.S."/>
            <person name="Parimannan S."/>
            <person name="Pasbakhsh P."/>
            <person name="Yule C.M."/>
            <person name="Rajandas H."/>
            <person name="Loke S."/>
            <person name="Croft L."/>
            <person name="Tan J.B.L."/>
        </authorList>
    </citation>
    <scope>NUCLEOTIDE SEQUENCE</scope>
    <source>
        <strain evidence="7">Mgbs1</strain>
    </source>
</reference>
<dbReference type="InterPro" id="IPR001242">
    <property type="entry name" value="Condensation_dom"/>
</dbReference>
<dbReference type="InterPro" id="IPR025110">
    <property type="entry name" value="AMP-bd_C"/>
</dbReference>
<keyword evidence="8" id="KW-1185">Reference proteome</keyword>
<dbReference type="Gene3D" id="3.30.300.30">
    <property type="match status" value="3"/>
</dbReference>
<dbReference type="Proteomes" id="UP000281028">
    <property type="component" value="Unassembled WGS sequence"/>
</dbReference>
<dbReference type="CDD" id="cd19534">
    <property type="entry name" value="E_NRPS"/>
    <property type="match status" value="1"/>
</dbReference>
<dbReference type="OrthoDB" id="9778383at2"/>
<keyword evidence="3" id="KW-0596">Phosphopantetheine</keyword>
<dbReference type="NCBIfam" id="TIGR01733">
    <property type="entry name" value="AA-adenyl-dom"/>
    <property type="match status" value="2"/>
</dbReference>
<dbReference type="EMBL" id="RIAR02000001">
    <property type="protein sequence ID" value="NSL85718.1"/>
    <property type="molecule type" value="Genomic_DNA"/>
</dbReference>
<dbReference type="SUPFAM" id="SSF52777">
    <property type="entry name" value="CoA-dependent acyltransferases"/>
    <property type="match status" value="6"/>
</dbReference>